<dbReference type="Pfam" id="PF09860">
    <property type="entry name" value="DUF2087"/>
    <property type="match status" value="1"/>
</dbReference>
<dbReference type="EMBL" id="NTRR01000032">
    <property type="protein sequence ID" value="PFE12199.1"/>
    <property type="molecule type" value="Genomic_DNA"/>
</dbReference>
<dbReference type="AlphaFoldDB" id="A0A2A8ZWE5"/>
<organism evidence="2 3">
    <name type="scientific">Bacillus cereus</name>
    <dbReference type="NCBI Taxonomy" id="1396"/>
    <lineage>
        <taxon>Bacteria</taxon>
        <taxon>Bacillati</taxon>
        <taxon>Bacillota</taxon>
        <taxon>Bacilli</taxon>
        <taxon>Bacillales</taxon>
        <taxon>Bacillaceae</taxon>
        <taxon>Bacillus</taxon>
        <taxon>Bacillus cereus group</taxon>
    </lineage>
</organism>
<evidence type="ECO:0000313" key="3">
    <source>
        <dbReference type="Proteomes" id="UP000220032"/>
    </source>
</evidence>
<accession>A0A2A8ZWE5</accession>
<gene>
    <name evidence="2" type="ORF">CN307_18915</name>
</gene>
<protein>
    <submittedName>
        <fullName evidence="2">DUF2087 domain-containing protein</fullName>
    </submittedName>
</protein>
<evidence type="ECO:0000259" key="1">
    <source>
        <dbReference type="Pfam" id="PF09860"/>
    </source>
</evidence>
<dbReference type="Proteomes" id="UP000220032">
    <property type="component" value="Unassembled WGS sequence"/>
</dbReference>
<dbReference type="InterPro" id="IPR018656">
    <property type="entry name" value="DUF2087"/>
</dbReference>
<comment type="caution">
    <text evidence="2">The sequence shown here is derived from an EMBL/GenBank/DDBJ whole genome shotgun (WGS) entry which is preliminary data.</text>
</comment>
<reference evidence="2 3" key="1">
    <citation type="submission" date="2017-09" db="EMBL/GenBank/DDBJ databases">
        <title>Large-scale bioinformatics analysis of Bacillus genomes uncovers conserved roles of natural products in bacterial physiology.</title>
        <authorList>
            <consortium name="Agbiome Team Llc"/>
            <person name="Bleich R.M."/>
            <person name="Grubbs K.J."/>
            <person name="Santa Maria K.C."/>
            <person name="Allen S.E."/>
            <person name="Farag S."/>
            <person name="Shank E.A."/>
            <person name="Bowers A."/>
        </authorList>
    </citation>
    <scope>NUCLEOTIDE SEQUENCE [LARGE SCALE GENOMIC DNA]</scope>
    <source>
        <strain evidence="2 3">AFS022681</strain>
    </source>
</reference>
<proteinExistence type="predicted"/>
<evidence type="ECO:0000313" key="2">
    <source>
        <dbReference type="EMBL" id="PFE12199.1"/>
    </source>
</evidence>
<sequence>MYNIKTDGGNKMTESEMKFRDTTIRNFFDKEDRLKSIPGQKKKKLVLLEHLISKLNAENQYTEKAMNTFIKQYHDDFCTIRREFIVHGFMDREDNMYHINGREVWVKWEEL</sequence>
<name>A0A2A8ZWE5_BACCE</name>
<feature type="domain" description="DUF2087" evidence="1">
    <location>
        <begin position="33"/>
        <end position="97"/>
    </location>
</feature>